<sequence length="331" mass="37181">MKKVLITGGAGFIGFHLGKKLAQSGYQVDLLDNFSRGVRDPEIEDAINSRNLQLLNGDILDSQFLNTLDKDYTYIYHLAAIVGVEHVLKRPFDVLTLNLRLLDNMIHLAEKQSQLEKFVFASTSEVYAGTLKYFEMAIPTPEQTPLATLDLQSPRTSYMLSKIYGEAMLNQSDLPIMIIRPHNIYGPRMGMAHVIPQQLNKINSAKEFSDVTVYTPEHQRTFCYISDAVNLIQLLTENSKSTGEVFNIGNESPEVKIKKVVEIVAETIGKKVHFVYKDMNSGSPARRCPSMHKAFSLVGYPDALVSLEQGIAQTYSWYKDKIFSGFQKSAS</sequence>
<name>A0A1T4WYE1_9BACT</name>
<proteinExistence type="inferred from homology"/>
<feature type="domain" description="NAD-dependent epimerase/dehydratase" evidence="2">
    <location>
        <begin position="4"/>
        <end position="249"/>
    </location>
</feature>
<dbReference type="EMBL" id="FUYA01000012">
    <property type="protein sequence ID" value="SKA82372.1"/>
    <property type="molecule type" value="Genomic_DNA"/>
</dbReference>
<gene>
    <name evidence="3" type="ORF">SAMN02745702_02794</name>
</gene>
<dbReference type="Pfam" id="PF01370">
    <property type="entry name" value="Epimerase"/>
    <property type="match status" value="1"/>
</dbReference>
<evidence type="ECO:0000313" key="3">
    <source>
        <dbReference type="EMBL" id="SKA82372.1"/>
    </source>
</evidence>
<evidence type="ECO:0000259" key="2">
    <source>
        <dbReference type="Pfam" id="PF01370"/>
    </source>
</evidence>
<dbReference type="SUPFAM" id="SSF51735">
    <property type="entry name" value="NAD(P)-binding Rossmann-fold domains"/>
    <property type="match status" value="1"/>
</dbReference>
<accession>A0A1T4WYE1</accession>
<dbReference type="InterPro" id="IPR036291">
    <property type="entry name" value="NAD(P)-bd_dom_sf"/>
</dbReference>
<reference evidence="3 4" key="1">
    <citation type="submission" date="2017-02" db="EMBL/GenBank/DDBJ databases">
        <authorList>
            <person name="Peterson S.W."/>
        </authorList>
    </citation>
    <scope>NUCLEOTIDE SEQUENCE [LARGE SCALE GENOMIC DNA]</scope>
    <source>
        <strain evidence="3 4">DSM 18034</strain>
    </source>
</reference>
<organism evidence="3 4">
    <name type="scientific">Desulfobaculum bizertense DSM 18034</name>
    <dbReference type="NCBI Taxonomy" id="1121442"/>
    <lineage>
        <taxon>Bacteria</taxon>
        <taxon>Pseudomonadati</taxon>
        <taxon>Thermodesulfobacteriota</taxon>
        <taxon>Desulfovibrionia</taxon>
        <taxon>Desulfovibrionales</taxon>
        <taxon>Desulfovibrionaceae</taxon>
        <taxon>Desulfobaculum</taxon>
    </lineage>
</organism>
<evidence type="ECO:0000313" key="4">
    <source>
        <dbReference type="Proteomes" id="UP000189733"/>
    </source>
</evidence>
<keyword evidence="4" id="KW-1185">Reference proteome</keyword>
<dbReference type="OrthoDB" id="9802815at2"/>
<protein>
    <submittedName>
        <fullName evidence="3">dTDP-glucose 4,6-dehydratase</fullName>
    </submittedName>
</protein>
<dbReference type="Gene3D" id="3.40.50.720">
    <property type="entry name" value="NAD(P)-binding Rossmann-like Domain"/>
    <property type="match status" value="1"/>
</dbReference>
<comment type="similarity">
    <text evidence="1">Belongs to the NAD(P)-dependent epimerase/dehydratase family.</text>
</comment>
<dbReference type="Proteomes" id="UP000189733">
    <property type="component" value="Unassembled WGS sequence"/>
</dbReference>
<dbReference type="PANTHER" id="PTHR43000">
    <property type="entry name" value="DTDP-D-GLUCOSE 4,6-DEHYDRATASE-RELATED"/>
    <property type="match status" value="1"/>
</dbReference>
<dbReference type="RefSeq" id="WP_078686060.1">
    <property type="nucleotide sequence ID" value="NZ_FUYA01000012.1"/>
</dbReference>
<dbReference type="InterPro" id="IPR001509">
    <property type="entry name" value="Epimerase_deHydtase"/>
</dbReference>
<dbReference type="STRING" id="1121442.SAMN02745702_02794"/>
<dbReference type="AlphaFoldDB" id="A0A1T4WYE1"/>
<evidence type="ECO:0000256" key="1">
    <source>
        <dbReference type="ARBA" id="ARBA00007637"/>
    </source>
</evidence>